<dbReference type="EMBL" id="JASAOG010000041">
    <property type="protein sequence ID" value="KAK0059580.1"/>
    <property type="molecule type" value="Genomic_DNA"/>
</dbReference>
<comment type="caution">
    <text evidence="2">The sequence shown here is derived from an EMBL/GenBank/DDBJ whole genome shotgun (WGS) entry which is preliminary data.</text>
</comment>
<proteinExistence type="predicted"/>
<accession>A0AAD8BTJ1</accession>
<protein>
    <submittedName>
        <fullName evidence="2">Zinc finger protein OZF-like isoform X1</fullName>
    </submittedName>
</protein>
<evidence type="ECO:0000313" key="2">
    <source>
        <dbReference type="EMBL" id="KAK0059580.1"/>
    </source>
</evidence>
<sequence length="178" mass="20694">MDDMKQNTNERRNVIKIEKIDWTDTLENSFTGQTYEITYAEEAQTSKEQTHSRSKMDDMEQDFTNDLKNILKIEKIETSLHSETQELFSSSQTLEDKEKQKKRVNQNEEMTLNQDLHVINTLNKDGHSGNLKDKEHNVSYRIGTHHLVYAEKKSGQSHLGAQTFCTSSKVKNDEMIHS</sequence>
<feature type="region of interest" description="Disordered" evidence="1">
    <location>
        <begin position="83"/>
        <end position="104"/>
    </location>
</feature>
<dbReference type="AlphaFoldDB" id="A0AAD8BTJ1"/>
<evidence type="ECO:0000256" key="1">
    <source>
        <dbReference type="SAM" id="MobiDB-lite"/>
    </source>
</evidence>
<dbReference type="Proteomes" id="UP001233172">
    <property type="component" value="Unassembled WGS sequence"/>
</dbReference>
<reference evidence="2" key="2">
    <citation type="submission" date="2023-04" db="EMBL/GenBank/DDBJ databases">
        <authorList>
            <person name="Bu L."/>
            <person name="Lu L."/>
            <person name="Laidemitt M.R."/>
            <person name="Zhang S.M."/>
            <person name="Mutuku M."/>
            <person name="Mkoji G."/>
            <person name="Steinauer M."/>
            <person name="Loker E.S."/>
        </authorList>
    </citation>
    <scope>NUCLEOTIDE SEQUENCE</scope>
    <source>
        <strain evidence="2">KasaAsao</strain>
        <tissue evidence="2">Whole Snail</tissue>
    </source>
</reference>
<name>A0AAD8BTJ1_BIOPF</name>
<keyword evidence="3" id="KW-1185">Reference proteome</keyword>
<gene>
    <name evidence="2" type="ORF">Bpfe_011041</name>
</gene>
<evidence type="ECO:0000313" key="3">
    <source>
        <dbReference type="Proteomes" id="UP001233172"/>
    </source>
</evidence>
<reference evidence="2" key="1">
    <citation type="journal article" date="2023" name="PLoS Negl. Trop. Dis.">
        <title>A genome sequence for Biomphalaria pfeifferi, the major vector snail for the human-infecting parasite Schistosoma mansoni.</title>
        <authorList>
            <person name="Bu L."/>
            <person name="Lu L."/>
            <person name="Laidemitt M.R."/>
            <person name="Zhang S.M."/>
            <person name="Mutuku M."/>
            <person name="Mkoji G."/>
            <person name="Steinauer M."/>
            <person name="Loker E.S."/>
        </authorList>
    </citation>
    <scope>NUCLEOTIDE SEQUENCE</scope>
    <source>
        <strain evidence="2">KasaAsao</strain>
    </source>
</reference>
<feature type="non-terminal residue" evidence="2">
    <location>
        <position position="1"/>
    </location>
</feature>
<organism evidence="2 3">
    <name type="scientific">Biomphalaria pfeifferi</name>
    <name type="common">Bloodfluke planorb</name>
    <name type="synonym">Freshwater snail</name>
    <dbReference type="NCBI Taxonomy" id="112525"/>
    <lineage>
        <taxon>Eukaryota</taxon>
        <taxon>Metazoa</taxon>
        <taxon>Spiralia</taxon>
        <taxon>Lophotrochozoa</taxon>
        <taxon>Mollusca</taxon>
        <taxon>Gastropoda</taxon>
        <taxon>Heterobranchia</taxon>
        <taxon>Euthyneura</taxon>
        <taxon>Panpulmonata</taxon>
        <taxon>Hygrophila</taxon>
        <taxon>Lymnaeoidea</taxon>
        <taxon>Planorbidae</taxon>
        <taxon>Biomphalaria</taxon>
    </lineage>
</organism>